<dbReference type="KEGG" id="ohi:H8790_03810"/>
<organism evidence="1 2">
    <name type="scientific">Oscillibacter hominis</name>
    <dbReference type="NCBI Taxonomy" id="2763056"/>
    <lineage>
        <taxon>Bacteria</taxon>
        <taxon>Bacillati</taxon>
        <taxon>Bacillota</taxon>
        <taxon>Clostridia</taxon>
        <taxon>Eubacteriales</taxon>
        <taxon>Oscillospiraceae</taxon>
        <taxon>Oscillibacter</taxon>
    </lineage>
</organism>
<protein>
    <submittedName>
        <fullName evidence="1">Uncharacterized protein</fullName>
    </submittedName>
</protein>
<dbReference type="EMBL" id="CP060490">
    <property type="protein sequence ID" value="QNL45160.1"/>
    <property type="molecule type" value="Genomic_DNA"/>
</dbReference>
<dbReference type="AlphaFoldDB" id="A0A7G9B6H9"/>
<sequence>MTVAKRTRDTVLYIQSEWSKSHAEPIDPGQLHLFLCDERSGKLTEDQKVFVRSLRDEMRSVYGAVVCRLMLCEEMLRRNMVADADAYRSVFYPEGNNALWQLHRAG</sequence>
<evidence type="ECO:0000313" key="1">
    <source>
        <dbReference type="EMBL" id="QNL45160.1"/>
    </source>
</evidence>
<gene>
    <name evidence="1" type="ORF">H8790_03810</name>
</gene>
<proteinExistence type="predicted"/>
<dbReference type="Proteomes" id="UP000515960">
    <property type="component" value="Chromosome"/>
</dbReference>
<keyword evidence="2" id="KW-1185">Reference proteome</keyword>
<evidence type="ECO:0000313" key="2">
    <source>
        <dbReference type="Proteomes" id="UP000515960"/>
    </source>
</evidence>
<name>A0A7G9B6H9_9FIRM</name>
<reference evidence="1 2" key="1">
    <citation type="submission" date="2020-08" db="EMBL/GenBank/DDBJ databases">
        <authorList>
            <person name="Liu C."/>
            <person name="Sun Q."/>
        </authorList>
    </citation>
    <scope>NUCLEOTIDE SEQUENCE [LARGE SCALE GENOMIC DNA]</scope>
    <source>
        <strain evidence="1 2">NSJ-62</strain>
    </source>
</reference>
<accession>A0A7G9B6H9</accession>
<dbReference type="RefSeq" id="WP_187333632.1">
    <property type="nucleotide sequence ID" value="NZ_CP060490.1"/>
</dbReference>